<keyword evidence="1" id="KW-1003">Cell membrane</keyword>
<keyword evidence="1" id="KW-0472">Membrane</keyword>
<dbReference type="InterPro" id="IPR001173">
    <property type="entry name" value="Glyco_trans_2-like"/>
</dbReference>
<dbReference type="OrthoDB" id="9179784at2"/>
<dbReference type="EMBL" id="VJOY01000008">
    <property type="protein sequence ID" value="TRX74507.1"/>
    <property type="molecule type" value="Genomic_DNA"/>
</dbReference>
<keyword evidence="4" id="KW-1185">Reference proteome</keyword>
<dbReference type="GO" id="GO:0016740">
    <property type="term" value="F:transferase activity"/>
    <property type="evidence" value="ECO:0007669"/>
    <property type="project" value="UniProtKB-KW"/>
</dbReference>
<accession>A0A553GYD5</accession>
<keyword evidence="3" id="KW-0808">Transferase</keyword>
<organism evidence="3 4">
    <name type="scientific">Pseudomonas mangiferae</name>
    <dbReference type="NCBI Taxonomy" id="2593654"/>
    <lineage>
        <taxon>Bacteria</taxon>
        <taxon>Pseudomonadati</taxon>
        <taxon>Pseudomonadota</taxon>
        <taxon>Gammaproteobacteria</taxon>
        <taxon>Pseudomonadales</taxon>
        <taxon>Pseudomonadaceae</taxon>
        <taxon>Pseudomonas</taxon>
    </lineage>
</organism>
<name>A0A553GYD5_9PSED</name>
<dbReference type="SUPFAM" id="SSF53448">
    <property type="entry name" value="Nucleotide-diphospho-sugar transferases"/>
    <property type="match status" value="2"/>
</dbReference>
<dbReference type="Pfam" id="PF00535">
    <property type="entry name" value="Glycos_transf_2"/>
    <property type="match status" value="1"/>
</dbReference>
<feature type="domain" description="Glycosyltransferase 2-like" evidence="2">
    <location>
        <begin position="283"/>
        <end position="459"/>
    </location>
</feature>
<evidence type="ECO:0000313" key="4">
    <source>
        <dbReference type="Proteomes" id="UP000315235"/>
    </source>
</evidence>
<sequence>MRFQRNLQRWLASREPSADQQRLIERHLLRPGDAPRIGILLPARAEDATALADTLESLEQSHYSPTVHLLAGPGLAIPASPLAIRVIPWDGADPLPALNVAAASSEDEWLMVARAGDRFTPSGLQLVAVELTQAPDCRAVFADEFHRGGEGFVGAAFRPGFNLDLLLSFPGAHARHWLFRRDLLTGLGGFDADYGEAAELDVILRLVEQGGLVGLGHVDEVLLNTEAPRLVDSPAERRAIQRHLDARGYQADVLSERPGRYRIDYHHGDTPLVSVLVVADKPLAALRQCVESVLEKTEYPCFELLLVDPGEAADGTREADRDEWLGGIAGLGSDQVRVVAAGEGPSFSAAVNQGAREARGDYLVLLTGDGIVLHGHWLQQLVNHAQRPEVGIVGGKVLTSDGRVQQAGLVLGLNGPVGRPFVGEPLETPGYMQRLEVDQDYSAVSTSCLVIRRSLFDQLGGLDTALTDERRDADLCLRARDAGFLTVWTPYCVVVTEAGLRQESPDDWSDETRERMEREGALMYQRWLPLLASDPAYNRNLSLLGSGFDFDHGRDRSWDPLPIAGLPRVLAYPADHFGCGHYRVIQPLKALQAEGLAQGRISDRYHTIVELERFQPDVLLLQRQIGDENIKGIAEAGEFSRAFKVFELDDYLPNLPLKSVHRATMPKDIVKSLRRALALSDRLVVSTEALAESFSDLHPMIRVVHNTLPVPWWGHLQSQRGVGPRPRVGWGGGASHTGDLELIFDVVRDLADRVDWVFFGMCPPKLRPYVKEYHEGVSIEAYPAKLASLNLDLALAPLEQNLFNECKSNLRLLEYGACAYPVVCSDVRCFRGDLPVTRVKNRFKEWMDAIQAHLADPEASARQGLALREAVYRDWMLAGENLQRWRRGWLPD</sequence>
<evidence type="ECO:0000313" key="3">
    <source>
        <dbReference type="EMBL" id="TRX74507.1"/>
    </source>
</evidence>
<dbReference type="AlphaFoldDB" id="A0A553GYD5"/>
<dbReference type="InterPro" id="IPR050834">
    <property type="entry name" value="Glycosyltransf_2"/>
</dbReference>
<dbReference type="Gene3D" id="3.90.550.10">
    <property type="entry name" value="Spore Coat Polysaccharide Biosynthesis Protein SpsA, Chain A"/>
    <property type="match status" value="2"/>
</dbReference>
<comment type="caution">
    <text evidence="3">The sequence shown here is derived from an EMBL/GenBank/DDBJ whole genome shotgun (WGS) entry which is preliminary data.</text>
</comment>
<gene>
    <name evidence="3" type="ORF">FM069_13010</name>
</gene>
<evidence type="ECO:0000259" key="2">
    <source>
        <dbReference type="Pfam" id="PF00535"/>
    </source>
</evidence>
<dbReference type="Proteomes" id="UP000315235">
    <property type="component" value="Unassembled WGS sequence"/>
</dbReference>
<reference evidence="3 4" key="1">
    <citation type="submission" date="2019-07" db="EMBL/GenBank/DDBJ databases">
        <title>Pseudomonas mangiferae sp. nov., isolated from bark of mango tree in Thailand.</title>
        <authorList>
            <person name="Srisuk N."/>
            <person name="Anurat P."/>
        </authorList>
    </citation>
    <scope>NUCLEOTIDE SEQUENCE [LARGE SCALE GENOMIC DNA]</scope>
    <source>
        <strain evidence="3 4">DMKU_BBB3-04</strain>
    </source>
</reference>
<dbReference type="GO" id="GO:0044010">
    <property type="term" value="P:single-species biofilm formation"/>
    <property type="evidence" value="ECO:0007669"/>
    <property type="project" value="TreeGrafter"/>
</dbReference>
<protein>
    <submittedName>
        <fullName evidence="3">Glycosyltransferase</fullName>
    </submittedName>
</protein>
<dbReference type="Gene3D" id="3.40.50.2000">
    <property type="entry name" value="Glycogen Phosphorylase B"/>
    <property type="match status" value="1"/>
</dbReference>
<dbReference type="InterPro" id="IPR029044">
    <property type="entry name" value="Nucleotide-diphossugar_trans"/>
</dbReference>
<dbReference type="PANTHER" id="PTHR43685:SF2">
    <property type="entry name" value="GLYCOSYLTRANSFERASE 2-LIKE DOMAIN-CONTAINING PROTEIN"/>
    <property type="match status" value="1"/>
</dbReference>
<proteinExistence type="predicted"/>
<evidence type="ECO:0000256" key="1">
    <source>
        <dbReference type="ARBA" id="ARBA00022519"/>
    </source>
</evidence>
<dbReference type="SUPFAM" id="SSF53756">
    <property type="entry name" value="UDP-Glycosyltransferase/glycogen phosphorylase"/>
    <property type="match status" value="1"/>
</dbReference>
<keyword evidence="1" id="KW-0997">Cell inner membrane</keyword>
<dbReference type="PANTHER" id="PTHR43685">
    <property type="entry name" value="GLYCOSYLTRANSFERASE"/>
    <property type="match status" value="1"/>
</dbReference>